<dbReference type="AlphaFoldDB" id="A0A6P0EXJ4"/>
<gene>
    <name evidence="4" type="ORF">G3R41_14805</name>
    <name evidence="3" type="ORF">GCU67_14155</name>
</gene>
<evidence type="ECO:0000256" key="1">
    <source>
        <dbReference type="ARBA" id="ARBA00008791"/>
    </source>
</evidence>
<evidence type="ECO:0000313" key="5">
    <source>
        <dbReference type="Proteomes" id="UP000468828"/>
    </source>
</evidence>
<organism evidence="3 5">
    <name type="scientific">Modestobacter muralis</name>
    <dbReference type="NCBI Taxonomy" id="1608614"/>
    <lineage>
        <taxon>Bacteria</taxon>
        <taxon>Bacillati</taxon>
        <taxon>Actinomycetota</taxon>
        <taxon>Actinomycetes</taxon>
        <taxon>Geodermatophilales</taxon>
        <taxon>Geodermatophilaceae</taxon>
        <taxon>Modestobacter</taxon>
    </lineage>
</organism>
<protein>
    <submittedName>
        <fullName evidence="3">Universal stress protein</fullName>
    </submittedName>
</protein>
<accession>A0A6P0EXJ4</accession>
<dbReference type="CDD" id="cd23659">
    <property type="entry name" value="USP_At3g01520-like"/>
    <property type="match status" value="1"/>
</dbReference>
<dbReference type="InterPro" id="IPR006015">
    <property type="entry name" value="Universal_stress_UspA"/>
</dbReference>
<proteinExistence type="inferred from homology"/>
<feature type="domain" description="UspA" evidence="2">
    <location>
        <begin position="19"/>
        <end position="158"/>
    </location>
</feature>
<dbReference type="PRINTS" id="PR01438">
    <property type="entry name" value="UNVRSLSTRESS"/>
</dbReference>
<dbReference type="EMBL" id="JAAGWB010000042">
    <property type="protein sequence ID" value="NEN52184.1"/>
    <property type="molecule type" value="Genomic_DNA"/>
</dbReference>
<feature type="domain" description="UspA" evidence="2">
    <location>
        <begin position="171"/>
        <end position="309"/>
    </location>
</feature>
<reference evidence="3 5" key="1">
    <citation type="submission" date="2020-01" db="EMBL/GenBank/DDBJ databases">
        <title>the WGS Modestobacter muralis CPCC 204518.</title>
        <authorList>
            <person name="Jiang Z."/>
        </authorList>
    </citation>
    <scope>NUCLEOTIDE SEQUENCE [LARGE SCALE GENOMIC DNA]</scope>
    <source>
        <strain evidence="3 5">DSM 100205</strain>
    </source>
</reference>
<evidence type="ECO:0000313" key="6">
    <source>
        <dbReference type="Proteomes" id="UP000471152"/>
    </source>
</evidence>
<evidence type="ECO:0000313" key="3">
    <source>
        <dbReference type="EMBL" id="NEK95296.1"/>
    </source>
</evidence>
<dbReference type="Proteomes" id="UP000471152">
    <property type="component" value="Unassembled WGS sequence"/>
</dbReference>
<dbReference type="InterPro" id="IPR006016">
    <property type="entry name" value="UspA"/>
</dbReference>
<dbReference type="SUPFAM" id="SSF52402">
    <property type="entry name" value="Adenine nucleotide alpha hydrolases-like"/>
    <property type="match status" value="2"/>
</dbReference>
<dbReference type="EMBL" id="JAAGWH010000040">
    <property type="protein sequence ID" value="NEK95296.1"/>
    <property type="molecule type" value="Genomic_DNA"/>
</dbReference>
<sequence>MDAQLQDTVGPTDTDPALRVLVGVDGSPASLTALRWAMRWALVRGAEVSVLAAYPTVAAWSSPDSVGPGALDVVRDDTRARARAALDAVRDGDAAVRDVPVSLHVEPGPAAAQLVRRSADADLLVVGSRGHGEVRSALLGSVALHSVSAAECPVVVVPLPGRWTEPGAAARVVVGVDGSARSAAALTAAMTEAGPAGSVTAVRAHDVTDPWGDASGPQAAAALQQVHEGALRVMGDQLGELLVTSAGDHPDVRRLSLTGPAGAVLVEQAADADLLVVASRGRGEFRGLVFGSVALHCVVHAPCPVLVVRPAVRQLPDRSPLVHAASAR</sequence>
<dbReference type="RefSeq" id="WP_163611863.1">
    <property type="nucleotide sequence ID" value="NZ_JAAGWB010000042.1"/>
</dbReference>
<comment type="similarity">
    <text evidence="1">Belongs to the universal stress protein A family.</text>
</comment>
<evidence type="ECO:0000259" key="2">
    <source>
        <dbReference type="Pfam" id="PF00582"/>
    </source>
</evidence>
<comment type="caution">
    <text evidence="3">The sequence shown here is derived from an EMBL/GenBank/DDBJ whole genome shotgun (WGS) entry which is preliminary data.</text>
</comment>
<dbReference type="PANTHER" id="PTHR31964">
    <property type="entry name" value="ADENINE NUCLEOTIDE ALPHA HYDROLASES-LIKE SUPERFAMILY PROTEIN"/>
    <property type="match status" value="1"/>
</dbReference>
<name>A0A6P0EXJ4_9ACTN</name>
<dbReference type="Pfam" id="PF00582">
    <property type="entry name" value="Usp"/>
    <property type="match status" value="2"/>
</dbReference>
<dbReference type="Proteomes" id="UP000468828">
    <property type="component" value="Unassembled WGS sequence"/>
</dbReference>
<keyword evidence="5" id="KW-1185">Reference proteome</keyword>
<dbReference type="Gene3D" id="3.40.50.620">
    <property type="entry name" value="HUPs"/>
    <property type="match status" value="2"/>
</dbReference>
<dbReference type="InterPro" id="IPR014729">
    <property type="entry name" value="Rossmann-like_a/b/a_fold"/>
</dbReference>
<evidence type="ECO:0000313" key="4">
    <source>
        <dbReference type="EMBL" id="NEN52184.1"/>
    </source>
</evidence>
<dbReference type="PANTHER" id="PTHR31964:SF113">
    <property type="entry name" value="USPA DOMAIN-CONTAINING PROTEIN"/>
    <property type="match status" value="1"/>
</dbReference>
<reference evidence="4 6" key="2">
    <citation type="submission" date="2020-02" db="EMBL/GenBank/DDBJ databases">
        <title>The WGS of Modestobacter muralis DSM 100205.</title>
        <authorList>
            <person name="Jiang Z."/>
        </authorList>
    </citation>
    <scope>NUCLEOTIDE SEQUENCE [LARGE SCALE GENOMIC DNA]</scope>
    <source>
        <strain evidence="4 6">DSM 100205</strain>
    </source>
</reference>